<evidence type="ECO:0000313" key="5">
    <source>
        <dbReference type="Proteomes" id="UP001597362"/>
    </source>
</evidence>
<comment type="caution">
    <text evidence="4">The sequence shown here is derived from an EMBL/GenBank/DDBJ whole genome shotgun (WGS) entry which is preliminary data.</text>
</comment>
<dbReference type="Gene3D" id="3.30.420.150">
    <property type="entry name" value="Exopolyphosphatase. Domain 2"/>
    <property type="match status" value="1"/>
</dbReference>
<keyword evidence="5" id="KW-1185">Reference proteome</keyword>
<dbReference type="Gene3D" id="3.30.420.40">
    <property type="match status" value="1"/>
</dbReference>
<feature type="domain" description="Ppx/GppA phosphatase N-terminal" evidence="2">
    <location>
        <begin position="28"/>
        <end position="305"/>
    </location>
</feature>
<accession>A0ABW4YQK1</accession>
<dbReference type="EMBL" id="JBHUHO010000048">
    <property type="protein sequence ID" value="MFD2117921.1"/>
    <property type="molecule type" value="Genomic_DNA"/>
</dbReference>
<dbReference type="RefSeq" id="WP_377775333.1">
    <property type="nucleotide sequence ID" value="NZ_JBHUHO010000048.1"/>
</dbReference>
<protein>
    <submittedName>
        <fullName evidence="4">Ppx/GppA family phosphatase</fullName>
    </submittedName>
</protein>
<dbReference type="InterPro" id="IPR043129">
    <property type="entry name" value="ATPase_NBD"/>
</dbReference>
<dbReference type="Pfam" id="PF02541">
    <property type="entry name" value="Ppx-GppA"/>
    <property type="match status" value="1"/>
</dbReference>
<dbReference type="SUPFAM" id="SSF109604">
    <property type="entry name" value="HD-domain/PDEase-like"/>
    <property type="match status" value="1"/>
</dbReference>
<gene>
    <name evidence="4" type="ORF">ACFSJH_19495</name>
</gene>
<feature type="domain" description="Ppx/GppA phosphatase C-terminal" evidence="3">
    <location>
        <begin position="334"/>
        <end position="489"/>
    </location>
</feature>
<dbReference type="PANTHER" id="PTHR30005:SF0">
    <property type="entry name" value="RETROGRADE REGULATION PROTEIN 2"/>
    <property type="match status" value="1"/>
</dbReference>
<evidence type="ECO:0000259" key="2">
    <source>
        <dbReference type="Pfam" id="PF02541"/>
    </source>
</evidence>
<reference evidence="5" key="1">
    <citation type="journal article" date="2019" name="Int. J. Syst. Evol. Microbiol.">
        <title>The Global Catalogue of Microorganisms (GCM) 10K type strain sequencing project: providing services to taxonomists for standard genome sequencing and annotation.</title>
        <authorList>
            <consortium name="The Broad Institute Genomics Platform"/>
            <consortium name="The Broad Institute Genome Sequencing Center for Infectious Disease"/>
            <person name="Wu L."/>
            <person name="Ma J."/>
        </authorList>
    </citation>
    <scope>NUCLEOTIDE SEQUENCE [LARGE SCALE GENOMIC DNA]</scope>
    <source>
        <strain evidence="5">GH52</strain>
    </source>
</reference>
<comment type="similarity">
    <text evidence="1">Belongs to the GppA/Ppx family.</text>
</comment>
<dbReference type="InterPro" id="IPR050273">
    <property type="entry name" value="GppA/Ppx_hydrolase"/>
</dbReference>
<evidence type="ECO:0000313" key="4">
    <source>
        <dbReference type="EMBL" id="MFD2117921.1"/>
    </source>
</evidence>
<dbReference type="Proteomes" id="UP001597362">
    <property type="component" value="Unassembled WGS sequence"/>
</dbReference>
<dbReference type="InterPro" id="IPR048950">
    <property type="entry name" value="Ppx_GppA_C"/>
</dbReference>
<sequence>MNNNYTIGIIDIGSNSIRAVIYEITVTGAHRLIHENKISARLSQNIEPDGSLSKQALLELIPVLQQFQAICTRFQCRHIKVAATAAIRNATNCHAIIEEIKRQTKLPIQILSGEEEAYFGYVGVISNTTVESGFIIDIGGGSTEISLFRERKLIDSVSLPIGAVNSHISYGEPIAAWSEAQMELLTNQVTTLLQKHAFIANNKGLVAIGLGGTVRALSKLSQQRTNYPLQMIHYYEMEPATIDYFATLLPSFPLDKRKRLAGLSKSRADIIVSGVLILQTILHYMGANRLIVSGNGLRDGLLYEVAQLDIPHGQDVTIQQINSILAFHTVASDDHFQQVEQFSNQLWQLFSPYAEPEPIAEKLRYIAAKLYKIGSSIRYHQFEKHSLYWLVHSPIASLTHRETLLSAYIVATALGKGAKFTEPLTPYRSLLEASDPTVIMQIGSLLQIAIALSISETEAVQRIEPTLTTDKLHITIYTNTPIPLEEQALESATKVFKKAWTRELTWTFSTTSF</sequence>
<dbReference type="SUPFAM" id="SSF53067">
    <property type="entry name" value="Actin-like ATPase domain"/>
    <property type="match status" value="2"/>
</dbReference>
<dbReference type="CDD" id="cd24052">
    <property type="entry name" value="ASKHA_NBD_HpPPX-GppA-like"/>
    <property type="match status" value="1"/>
</dbReference>
<evidence type="ECO:0000256" key="1">
    <source>
        <dbReference type="ARBA" id="ARBA00007125"/>
    </source>
</evidence>
<dbReference type="Pfam" id="PF21447">
    <property type="entry name" value="Ppx-GppA_III"/>
    <property type="match status" value="1"/>
</dbReference>
<name>A0ABW4YQK1_9BACL</name>
<evidence type="ECO:0000259" key="3">
    <source>
        <dbReference type="Pfam" id="PF21447"/>
    </source>
</evidence>
<proteinExistence type="inferred from homology"/>
<dbReference type="Gene3D" id="1.10.3210.10">
    <property type="entry name" value="Hypothetical protein af1432"/>
    <property type="match status" value="1"/>
</dbReference>
<organism evidence="4 5">
    <name type="scientific">Paenibacillus yanchengensis</name>
    <dbReference type="NCBI Taxonomy" id="2035833"/>
    <lineage>
        <taxon>Bacteria</taxon>
        <taxon>Bacillati</taxon>
        <taxon>Bacillota</taxon>
        <taxon>Bacilli</taxon>
        <taxon>Bacillales</taxon>
        <taxon>Paenibacillaceae</taxon>
        <taxon>Paenibacillus</taxon>
    </lineage>
</organism>
<dbReference type="InterPro" id="IPR003695">
    <property type="entry name" value="Ppx_GppA_N"/>
</dbReference>
<dbReference type="PANTHER" id="PTHR30005">
    <property type="entry name" value="EXOPOLYPHOSPHATASE"/>
    <property type="match status" value="1"/>
</dbReference>